<proteinExistence type="predicted"/>
<name>E6LP32_9FIRM</name>
<sequence length="39" mass="4310">MNVFEEIKTNVTTGQAAEIYGIQVNCHGMAVCPFHNTKI</sequence>
<evidence type="ECO:0000313" key="1">
    <source>
        <dbReference type="EMBL" id="EFU76350.1"/>
    </source>
</evidence>
<dbReference type="AlphaFoldDB" id="E6LP32"/>
<evidence type="ECO:0008006" key="3">
    <source>
        <dbReference type="Google" id="ProtNLM"/>
    </source>
</evidence>
<accession>E6LP32</accession>
<comment type="caution">
    <text evidence="1">The sequence shown here is derived from an EMBL/GenBank/DDBJ whole genome shotgun (WGS) entry which is preliminary data.</text>
</comment>
<dbReference type="Proteomes" id="UP000003434">
    <property type="component" value="Unassembled WGS sequence"/>
</dbReference>
<protein>
    <recommendedName>
        <fullName evidence="3">Zinc finger CHC2-type domain-containing protein</fullName>
    </recommendedName>
</protein>
<reference evidence="1 2" key="1">
    <citation type="submission" date="2010-12" db="EMBL/GenBank/DDBJ databases">
        <authorList>
            <person name="Muzny D."/>
            <person name="Qin X."/>
            <person name="Deng J."/>
            <person name="Jiang H."/>
            <person name="Liu Y."/>
            <person name="Qu J."/>
            <person name="Song X.-Z."/>
            <person name="Zhang L."/>
            <person name="Thornton R."/>
            <person name="Coyle M."/>
            <person name="Francisco L."/>
            <person name="Jackson L."/>
            <person name="Javaid M."/>
            <person name="Korchina V."/>
            <person name="Kovar C."/>
            <person name="Mata R."/>
            <person name="Mathew T."/>
            <person name="Ngo R."/>
            <person name="Nguyen L."/>
            <person name="Nguyen N."/>
            <person name="Okwuonu G."/>
            <person name="Ongeri F."/>
            <person name="Pham C."/>
            <person name="Simmons D."/>
            <person name="Wilczek-Boney K."/>
            <person name="Hale W."/>
            <person name="Jakkamsetti A."/>
            <person name="Pham P."/>
            <person name="Ruth R."/>
            <person name="San Lucas F."/>
            <person name="Warren J."/>
            <person name="Zhang J."/>
            <person name="Zhao Z."/>
            <person name="Zhou C."/>
            <person name="Zhu D."/>
            <person name="Lee S."/>
            <person name="Bess C."/>
            <person name="Blankenburg K."/>
            <person name="Forbes L."/>
            <person name="Fu Q."/>
            <person name="Gubbala S."/>
            <person name="Hirani K."/>
            <person name="Jayaseelan J.C."/>
            <person name="Lara F."/>
            <person name="Munidasa M."/>
            <person name="Palculict T."/>
            <person name="Patil S."/>
            <person name="Pu L.-L."/>
            <person name="Saada N."/>
            <person name="Tang L."/>
            <person name="Weissenberger G."/>
            <person name="Zhu Y."/>
            <person name="Hemphill L."/>
            <person name="Shang Y."/>
            <person name="Youmans B."/>
            <person name="Ayvaz T."/>
            <person name="Ross M."/>
            <person name="Santibanez J."/>
            <person name="Aqrawi P."/>
            <person name="Gross S."/>
            <person name="Joshi V."/>
            <person name="Fowler G."/>
            <person name="Nazareth L."/>
            <person name="Reid J."/>
            <person name="Worley K."/>
            <person name="Petrosino J."/>
            <person name="Highlander S."/>
            <person name="Gibbs R."/>
        </authorList>
    </citation>
    <scope>NUCLEOTIDE SEQUENCE [LARGE SCALE GENOMIC DNA]</scope>
    <source>
        <strain evidence="1 2">DSM 3986</strain>
    </source>
</reference>
<dbReference type="EMBL" id="AEPW01000075">
    <property type="protein sequence ID" value="EFU76350.1"/>
    <property type="molecule type" value="Genomic_DNA"/>
</dbReference>
<gene>
    <name evidence="1" type="ORF">HMPREF0381_1717</name>
</gene>
<organism evidence="1 2">
    <name type="scientific">Lachnoanaerobaculum saburreum DSM 3986</name>
    <dbReference type="NCBI Taxonomy" id="887325"/>
    <lineage>
        <taxon>Bacteria</taxon>
        <taxon>Bacillati</taxon>
        <taxon>Bacillota</taxon>
        <taxon>Clostridia</taxon>
        <taxon>Lachnospirales</taxon>
        <taxon>Lachnospiraceae</taxon>
        <taxon>Lachnoanaerobaculum</taxon>
    </lineage>
</organism>
<dbReference type="HOGENOM" id="CLU_3311970_0_0_9"/>
<evidence type="ECO:0000313" key="2">
    <source>
        <dbReference type="Proteomes" id="UP000003434"/>
    </source>
</evidence>